<dbReference type="Proteomes" id="UP000053989">
    <property type="component" value="Unassembled WGS sequence"/>
</dbReference>
<proteinExistence type="predicted"/>
<feature type="non-terminal residue" evidence="1">
    <location>
        <position position="1"/>
    </location>
</feature>
<dbReference type="InParanoid" id="A0A0C2ZHV4"/>
<organism evidence="1 2">
    <name type="scientific">Scleroderma citrinum Foug A</name>
    <dbReference type="NCBI Taxonomy" id="1036808"/>
    <lineage>
        <taxon>Eukaryota</taxon>
        <taxon>Fungi</taxon>
        <taxon>Dikarya</taxon>
        <taxon>Basidiomycota</taxon>
        <taxon>Agaricomycotina</taxon>
        <taxon>Agaricomycetes</taxon>
        <taxon>Agaricomycetidae</taxon>
        <taxon>Boletales</taxon>
        <taxon>Sclerodermatineae</taxon>
        <taxon>Sclerodermataceae</taxon>
        <taxon>Scleroderma</taxon>
    </lineage>
</organism>
<evidence type="ECO:0000313" key="2">
    <source>
        <dbReference type="Proteomes" id="UP000053989"/>
    </source>
</evidence>
<dbReference type="EMBL" id="KN822054">
    <property type="protein sequence ID" value="KIM61213.1"/>
    <property type="molecule type" value="Genomic_DNA"/>
</dbReference>
<sequence>SHGRLLLSHVHSCLSPQSICALICLDAWSKLGLVKNSDVLKVSAMPDIPGDGEMVLEDEWDAIELH</sequence>
<gene>
    <name evidence="1" type="ORF">SCLCIDRAFT_122590</name>
</gene>
<dbReference type="HOGENOM" id="CLU_009123_11_0_1"/>
<name>A0A0C2ZHV4_9AGAM</name>
<dbReference type="AlphaFoldDB" id="A0A0C2ZHV4"/>
<protein>
    <recommendedName>
        <fullName evidence="3">HAT C-terminal dimerisation domain-containing protein</fullName>
    </recommendedName>
</protein>
<accession>A0A0C2ZHV4</accession>
<keyword evidence="2" id="KW-1185">Reference proteome</keyword>
<reference evidence="2" key="2">
    <citation type="submission" date="2015-01" db="EMBL/GenBank/DDBJ databases">
        <title>Evolutionary Origins and Diversification of the Mycorrhizal Mutualists.</title>
        <authorList>
            <consortium name="DOE Joint Genome Institute"/>
            <consortium name="Mycorrhizal Genomics Consortium"/>
            <person name="Kohler A."/>
            <person name="Kuo A."/>
            <person name="Nagy L.G."/>
            <person name="Floudas D."/>
            <person name="Copeland A."/>
            <person name="Barry K.W."/>
            <person name="Cichocki N."/>
            <person name="Veneault-Fourrey C."/>
            <person name="LaButti K."/>
            <person name="Lindquist E.A."/>
            <person name="Lipzen A."/>
            <person name="Lundell T."/>
            <person name="Morin E."/>
            <person name="Murat C."/>
            <person name="Riley R."/>
            <person name="Ohm R."/>
            <person name="Sun H."/>
            <person name="Tunlid A."/>
            <person name="Henrissat B."/>
            <person name="Grigoriev I.V."/>
            <person name="Hibbett D.S."/>
            <person name="Martin F."/>
        </authorList>
    </citation>
    <scope>NUCLEOTIDE SEQUENCE [LARGE SCALE GENOMIC DNA]</scope>
    <source>
        <strain evidence="2">Foug A</strain>
    </source>
</reference>
<reference evidence="1 2" key="1">
    <citation type="submission" date="2014-04" db="EMBL/GenBank/DDBJ databases">
        <authorList>
            <consortium name="DOE Joint Genome Institute"/>
            <person name="Kuo A."/>
            <person name="Kohler A."/>
            <person name="Nagy L.G."/>
            <person name="Floudas D."/>
            <person name="Copeland A."/>
            <person name="Barry K.W."/>
            <person name="Cichocki N."/>
            <person name="Veneault-Fourrey C."/>
            <person name="LaButti K."/>
            <person name="Lindquist E.A."/>
            <person name="Lipzen A."/>
            <person name="Lundell T."/>
            <person name="Morin E."/>
            <person name="Murat C."/>
            <person name="Sun H."/>
            <person name="Tunlid A."/>
            <person name="Henrissat B."/>
            <person name="Grigoriev I.V."/>
            <person name="Hibbett D.S."/>
            <person name="Martin F."/>
            <person name="Nordberg H.P."/>
            <person name="Cantor M.N."/>
            <person name="Hua S.X."/>
        </authorList>
    </citation>
    <scope>NUCLEOTIDE SEQUENCE [LARGE SCALE GENOMIC DNA]</scope>
    <source>
        <strain evidence="1 2">Foug A</strain>
    </source>
</reference>
<dbReference type="OrthoDB" id="2678088at2759"/>
<evidence type="ECO:0008006" key="3">
    <source>
        <dbReference type="Google" id="ProtNLM"/>
    </source>
</evidence>
<evidence type="ECO:0000313" key="1">
    <source>
        <dbReference type="EMBL" id="KIM61213.1"/>
    </source>
</evidence>